<dbReference type="NCBIfam" id="NF011990">
    <property type="entry name" value="PRK15446.2-6"/>
    <property type="match status" value="1"/>
</dbReference>
<dbReference type="EMBL" id="CP102480">
    <property type="protein sequence ID" value="UUX48512.1"/>
    <property type="molecule type" value="Genomic_DNA"/>
</dbReference>
<dbReference type="PIRSF" id="PIRSF038971">
    <property type="entry name" value="PhnM"/>
    <property type="match status" value="1"/>
</dbReference>
<dbReference type="PANTHER" id="PTHR43135">
    <property type="entry name" value="ALPHA-D-RIBOSE 1-METHYLPHOSPHONATE 5-TRIPHOSPHATE DIPHOSPHATASE"/>
    <property type="match status" value="1"/>
</dbReference>
<dbReference type="AlphaFoldDB" id="A0A9J7AM12"/>
<dbReference type="EC" id="3.6.1.63" evidence="1"/>
<dbReference type="SUPFAM" id="SSF51556">
    <property type="entry name" value="Metallo-dependent hydrolases"/>
    <property type="match status" value="1"/>
</dbReference>
<dbReference type="RefSeq" id="WP_257767019.1">
    <property type="nucleotide sequence ID" value="NZ_CP102480.1"/>
</dbReference>
<sequence length="392" mass="42138">MSVSLVNARILLDDGAVEKTELLIEDGKIHSIGGGGGRARQVDLGGRLLLPGIIDLHGDGFERSLAPRPGADFPIDIALMDTDRAVLGSGITTALLAQGVSWEGRLRSGATAERILDAIERGSHRFGADLKFHLRFEIFAMEEQERARKWIEDGRIAMMVFNDHLPQYEESLRNSPERMQRWSHIIGMSFDEFRAEVKARRAREGEAEANVRAIADVARRAGVPIGSHDDDTPELRAKYNELGADVAEFPVNIETARAARAVGNPVGMGAPNVLRGGSASGNVSALDVIEDGLCDYLISDYYYPAQFYAAFKLVADGVLPLGKAWSLVSAGPAKVGALADRGSISVGKRADLIAVDDSEPALPRVAASLVEGRTRYASTELGMAAIPDLLPA</sequence>
<dbReference type="InterPro" id="IPR012696">
    <property type="entry name" value="PhnM"/>
</dbReference>
<dbReference type="InterPro" id="IPR011059">
    <property type="entry name" value="Metal-dep_hydrolase_composite"/>
</dbReference>
<dbReference type="NCBIfam" id="NF011987">
    <property type="entry name" value="PRK15446.2-3"/>
    <property type="match status" value="1"/>
</dbReference>
<dbReference type="Proteomes" id="UP001060336">
    <property type="component" value="Chromosome"/>
</dbReference>
<keyword evidence="1" id="KW-0378">Hydrolase</keyword>
<dbReference type="GO" id="GO:0019700">
    <property type="term" value="P:organic phosphonate catabolic process"/>
    <property type="evidence" value="ECO:0007669"/>
    <property type="project" value="InterPro"/>
</dbReference>
<dbReference type="PANTHER" id="PTHR43135:SF3">
    <property type="entry name" value="ALPHA-D-RIBOSE 1-METHYLPHOSPHONATE 5-TRIPHOSPHATE DIPHOSPHATASE"/>
    <property type="match status" value="1"/>
</dbReference>
<dbReference type="GO" id="GO:0016810">
    <property type="term" value="F:hydrolase activity, acting on carbon-nitrogen (but not peptide) bonds"/>
    <property type="evidence" value="ECO:0007669"/>
    <property type="project" value="InterPro"/>
</dbReference>
<proteinExistence type="predicted"/>
<protein>
    <submittedName>
        <fullName evidence="1">Alpha-D-ribose 1-methylphosphonate 5-triphosphate diphosphatase</fullName>
        <ecNumber evidence="1">3.6.1.63</ecNumber>
    </submittedName>
</protein>
<dbReference type="Gene3D" id="3.20.20.140">
    <property type="entry name" value="Metal-dependent hydrolases"/>
    <property type="match status" value="2"/>
</dbReference>
<evidence type="ECO:0000313" key="2">
    <source>
        <dbReference type="Proteomes" id="UP001060336"/>
    </source>
</evidence>
<dbReference type="InterPro" id="IPR032466">
    <property type="entry name" value="Metal_Hydrolase"/>
</dbReference>
<dbReference type="NCBIfam" id="NF011984">
    <property type="entry name" value="PRK15446.1-5"/>
    <property type="match status" value="1"/>
</dbReference>
<reference evidence="1" key="1">
    <citation type="submission" date="2022-08" db="EMBL/GenBank/DDBJ databases">
        <title>Nisaea acidiphila sp. nov., isolated from a marine algal debris and emended description of the genus Nisaea Urios et al. 2008.</title>
        <authorList>
            <person name="Kwon K."/>
        </authorList>
    </citation>
    <scope>NUCLEOTIDE SEQUENCE</scope>
    <source>
        <strain evidence="1">MEBiC11861</strain>
    </source>
</reference>
<name>A0A9J7AM12_9PROT</name>
<dbReference type="InterPro" id="IPR051781">
    <property type="entry name" value="Metallo-dep_Hydrolase"/>
</dbReference>
<keyword evidence="2" id="KW-1185">Reference proteome</keyword>
<gene>
    <name evidence="1" type="ORF">NUH88_13955</name>
</gene>
<dbReference type="KEGG" id="naci:NUH88_13955"/>
<evidence type="ECO:0000313" key="1">
    <source>
        <dbReference type="EMBL" id="UUX48512.1"/>
    </source>
</evidence>
<organism evidence="1 2">
    <name type="scientific">Nisaea acidiphila</name>
    <dbReference type="NCBI Taxonomy" id="1862145"/>
    <lineage>
        <taxon>Bacteria</taxon>
        <taxon>Pseudomonadati</taxon>
        <taxon>Pseudomonadota</taxon>
        <taxon>Alphaproteobacteria</taxon>
        <taxon>Rhodospirillales</taxon>
        <taxon>Thalassobaculaceae</taxon>
        <taxon>Nisaea</taxon>
    </lineage>
</organism>
<accession>A0A9J7AM12</accession>
<dbReference type="SUPFAM" id="SSF51338">
    <property type="entry name" value="Composite domain of metallo-dependent hydrolases"/>
    <property type="match status" value="1"/>
</dbReference>